<comment type="caution">
    <text evidence="2">The sequence shown here is derived from an EMBL/GenBank/DDBJ whole genome shotgun (WGS) entry which is preliminary data.</text>
</comment>
<reference evidence="2" key="1">
    <citation type="submission" date="2023-12" db="EMBL/GenBank/DDBJ databases">
        <title>Fervidustalea candida gen. nov., sp. nov., a novel member of the family Paenibacillaceae isolated from a geothermal area.</title>
        <authorList>
            <person name="Li W.-J."/>
            <person name="Jiao J.-Y."/>
            <person name="Chen Y."/>
        </authorList>
    </citation>
    <scope>NUCLEOTIDE SEQUENCE</scope>
    <source>
        <strain evidence="2">SYSU GA230002</strain>
    </source>
</reference>
<keyword evidence="1" id="KW-0472">Membrane</keyword>
<evidence type="ECO:0000313" key="2">
    <source>
        <dbReference type="EMBL" id="MEB3100652.1"/>
    </source>
</evidence>
<sequence>MGINGKMYRVLGFWTLVIALMALAGNFNEMALLFFFQTAAFVLLGYMNLSEKTYVLLFWGYLILSFTGITYWSFFKMPLY</sequence>
<feature type="transmembrane region" description="Helical" evidence="1">
    <location>
        <begin position="7"/>
        <end position="24"/>
    </location>
</feature>
<evidence type="ECO:0000313" key="3">
    <source>
        <dbReference type="Proteomes" id="UP001310386"/>
    </source>
</evidence>
<accession>A0ABU5ZFJ4</accession>
<keyword evidence="3" id="KW-1185">Reference proteome</keyword>
<keyword evidence="1" id="KW-0812">Transmembrane</keyword>
<organism evidence="2 3">
    <name type="scientific">Ferviditalea candida</name>
    <dbReference type="NCBI Taxonomy" id="3108399"/>
    <lineage>
        <taxon>Bacteria</taxon>
        <taxon>Bacillati</taxon>
        <taxon>Bacillota</taxon>
        <taxon>Bacilli</taxon>
        <taxon>Bacillales</taxon>
        <taxon>Paenibacillaceae</taxon>
        <taxon>Ferviditalea</taxon>
    </lineage>
</organism>
<name>A0ABU5ZFJ4_9BACL</name>
<feature type="transmembrane region" description="Helical" evidence="1">
    <location>
        <begin position="54"/>
        <end position="74"/>
    </location>
</feature>
<evidence type="ECO:0000256" key="1">
    <source>
        <dbReference type="SAM" id="Phobius"/>
    </source>
</evidence>
<keyword evidence="1" id="KW-1133">Transmembrane helix</keyword>
<dbReference type="Proteomes" id="UP001310386">
    <property type="component" value="Unassembled WGS sequence"/>
</dbReference>
<feature type="transmembrane region" description="Helical" evidence="1">
    <location>
        <begin position="30"/>
        <end position="47"/>
    </location>
</feature>
<dbReference type="Pfam" id="PF11117">
    <property type="entry name" value="DUF2626"/>
    <property type="match status" value="1"/>
</dbReference>
<dbReference type="RefSeq" id="WP_371752766.1">
    <property type="nucleotide sequence ID" value="NZ_JAYJLD010000003.1"/>
</dbReference>
<dbReference type="InterPro" id="IPR020254">
    <property type="entry name" value="DUF2626"/>
</dbReference>
<protein>
    <submittedName>
        <fullName evidence="2">DUF2626 domain-containing protein</fullName>
    </submittedName>
</protein>
<gene>
    <name evidence="2" type="ORF">VF724_03150</name>
</gene>
<dbReference type="EMBL" id="JAYJLD010000003">
    <property type="protein sequence ID" value="MEB3100652.1"/>
    <property type="molecule type" value="Genomic_DNA"/>
</dbReference>
<proteinExistence type="predicted"/>